<evidence type="ECO:0000313" key="11">
    <source>
        <dbReference type="Proteomes" id="UP001241747"/>
    </source>
</evidence>
<evidence type="ECO:0000256" key="8">
    <source>
        <dbReference type="ARBA" id="ARBA00023136"/>
    </source>
</evidence>
<dbReference type="PANTHER" id="PTHR33910">
    <property type="entry name" value="PROTEIN TRANSLOCASE SUBUNIT SECE"/>
    <property type="match status" value="1"/>
</dbReference>
<dbReference type="HAMAP" id="MF_00422">
    <property type="entry name" value="SecE"/>
    <property type="match status" value="1"/>
</dbReference>
<feature type="transmembrane region" description="Helical" evidence="9">
    <location>
        <begin position="29"/>
        <end position="49"/>
    </location>
</feature>
<keyword evidence="2 9" id="KW-0813">Transport</keyword>
<evidence type="ECO:0000256" key="4">
    <source>
        <dbReference type="ARBA" id="ARBA00022692"/>
    </source>
</evidence>
<dbReference type="InterPro" id="IPR005807">
    <property type="entry name" value="SecE_bac"/>
</dbReference>
<dbReference type="Pfam" id="PF00584">
    <property type="entry name" value="SecE"/>
    <property type="match status" value="1"/>
</dbReference>
<dbReference type="EMBL" id="JAUSVY010000003">
    <property type="protein sequence ID" value="MDQ0504771.1"/>
    <property type="molecule type" value="Genomic_DNA"/>
</dbReference>
<reference evidence="10 11" key="1">
    <citation type="submission" date="2023-07" db="EMBL/GenBank/DDBJ databases">
        <title>Genomic Encyclopedia of Type Strains, Phase IV (KMG-IV): sequencing the most valuable type-strain genomes for metagenomic binning, comparative biology and taxonomic classification.</title>
        <authorList>
            <person name="Goeker M."/>
        </authorList>
    </citation>
    <scope>NUCLEOTIDE SEQUENCE [LARGE SCALE GENOMIC DNA]</scope>
    <source>
        <strain evidence="10 11">DSM 3770</strain>
    </source>
</reference>
<accession>A0ABU0LCA6</accession>
<dbReference type="InterPro" id="IPR001901">
    <property type="entry name" value="Translocase_SecE/Sec61-g"/>
</dbReference>
<keyword evidence="6 9" id="KW-1133">Transmembrane helix</keyword>
<sequence length="65" mass="7395">MAKNSPVEFFQQVRAETAKVTWPTRRETLITTAMVFVMVFLAAIFFFVADQIIRFGVSTLLTIGH</sequence>
<dbReference type="NCBIfam" id="TIGR00964">
    <property type="entry name" value="secE_bact"/>
    <property type="match status" value="1"/>
</dbReference>
<evidence type="ECO:0000256" key="5">
    <source>
        <dbReference type="ARBA" id="ARBA00022927"/>
    </source>
</evidence>
<evidence type="ECO:0000313" key="10">
    <source>
        <dbReference type="EMBL" id="MDQ0504771.1"/>
    </source>
</evidence>
<name>A0ABU0LCA6_XANAG</name>
<protein>
    <recommendedName>
        <fullName evidence="9">Protein translocase subunit SecE</fullName>
    </recommendedName>
</protein>
<comment type="caution">
    <text evidence="10">The sequence shown here is derived from an EMBL/GenBank/DDBJ whole genome shotgun (WGS) entry which is preliminary data.</text>
</comment>
<gene>
    <name evidence="9" type="primary">secE</name>
    <name evidence="10" type="ORF">QOZ94_001553</name>
</gene>
<dbReference type="PANTHER" id="PTHR33910:SF1">
    <property type="entry name" value="PROTEIN TRANSLOCASE SUBUNIT SECE"/>
    <property type="match status" value="1"/>
</dbReference>
<comment type="subcellular location">
    <subcellularLocation>
        <location evidence="9">Cell membrane</location>
        <topology evidence="9">Single-pass membrane protein</topology>
    </subcellularLocation>
    <subcellularLocation>
        <location evidence="1">Membrane</location>
    </subcellularLocation>
</comment>
<dbReference type="Gene3D" id="1.20.5.1030">
    <property type="entry name" value="Preprotein translocase secy subunit"/>
    <property type="match status" value="1"/>
</dbReference>
<dbReference type="Proteomes" id="UP001241747">
    <property type="component" value="Unassembled WGS sequence"/>
</dbReference>
<comment type="function">
    <text evidence="9">Essential subunit of the Sec protein translocation channel SecYEG. Clamps together the 2 halves of SecY. May contact the channel plug during translocation.</text>
</comment>
<evidence type="ECO:0000256" key="9">
    <source>
        <dbReference type="HAMAP-Rule" id="MF_00422"/>
    </source>
</evidence>
<comment type="subunit">
    <text evidence="9">Component of the Sec protein translocase complex. Heterotrimer consisting of SecY, SecE and SecG subunits. The heterotrimers can form oligomers, although 1 heterotrimer is thought to be able to translocate proteins. Interacts with the ribosome. Interacts with SecDF, and other proteins may be involved. Interacts with SecA.</text>
</comment>
<evidence type="ECO:0000256" key="7">
    <source>
        <dbReference type="ARBA" id="ARBA00023010"/>
    </source>
</evidence>
<keyword evidence="8 9" id="KW-0472">Membrane</keyword>
<dbReference type="RefSeq" id="WP_237346505.1">
    <property type="nucleotide sequence ID" value="NZ_JABWGX010000019.1"/>
</dbReference>
<evidence type="ECO:0000256" key="3">
    <source>
        <dbReference type="ARBA" id="ARBA00022475"/>
    </source>
</evidence>
<keyword evidence="4 9" id="KW-0812">Transmembrane</keyword>
<keyword evidence="5 9" id="KW-0653">Protein transport</keyword>
<keyword evidence="11" id="KW-1185">Reference proteome</keyword>
<organism evidence="10 11">
    <name type="scientific">Xanthobacter agilis</name>
    <dbReference type="NCBI Taxonomy" id="47492"/>
    <lineage>
        <taxon>Bacteria</taxon>
        <taxon>Pseudomonadati</taxon>
        <taxon>Pseudomonadota</taxon>
        <taxon>Alphaproteobacteria</taxon>
        <taxon>Hyphomicrobiales</taxon>
        <taxon>Xanthobacteraceae</taxon>
        <taxon>Xanthobacter</taxon>
    </lineage>
</organism>
<comment type="similarity">
    <text evidence="9">Belongs to the SecE/SEC61-gamma family.</text>
</comment>
<evidence type="ECO:0000256" key="1">
    <source>
        <dbReference type="ARBA" id="ARBA00004370"/>
    </source>
</evidence>
<dbReference type="InterPro" id="IPR038379">
    <property type="entry name" value="SecE_sf"/>
</dbReference>
<proteinExistence type="inferred from homology"/>
<keyword evidence="7 9" id="KW-0811">Translocation</keyword>
<keyword evidence="3 9" id="KW-1003">Cell membrane</keyword>
<evidence type="ECO:0000256" key="6">
    <source>
        <dbReference type="ARBA" id="ARBA00022989"/>
    </source>
</evidence>
<evidence type="ECO:0000256" key="2">
    <source>
        <dbReference type="ARBA" id="ARBA00022448"/>
    </source>
</evidence>